<evidence type="ECO:0008006" key="4">
    <source>
        <dbReference type="Google" id="ProtNLM"/>
    </source>
</evidence>
<keyword evidence="3" id="KW-1185">Reference proteome</keyword>
<dbReference type="PANTHER" id="PTHR12162">
    <property type="entry name" value="NIBRIN-RELATED"/>
    <property type="match status" value="1"/>
</dbReference>
<proteinExistence type="predicted"/>
<evidence type="ECO:0000313" key="3">
    <source>
        <dbReference type="Proteomes" id="UP000236333"/>
    </source>
</evidence>
<feature type="non-terminal residue" evidence="2">
    <location>
        <position position="354"/>
    </location>
</feature>
<accession>A0A2J7ZK62</accession>
<evidence type="ECO:0000313" key="2">
    <source>
        <dbReference type="EMBL" id="PNH00640.1"/>
    </source>
</evidence>
<dbReference type="EMBL" id="PGGS01001254">
    <property type="protein sequence ID" value="PNH00640.1"/>
    <property type="molecule type" value="Genomic_DNA"/>
</dbReference>
<reference evidence="2 3" key="1">
    <citation type="journal article" date="2017" name="Mol. Biol. Evol.">
        <title>The 4-celled Tetrabaena socialis nuclear genome reveals the essential components for genetic control of cell number at the origin of multicellularity in the volvocine lineage.</title>
        <authorList>
            <person name="Featherston J."/>
            <person name="Arakaki Y."/>
            <person name="Hanschen E.R."/>
            <person name="Ferris P.J."/>
            <person name="Michod R.E."/>
            <person name="Olson B.J.S.C."/>
            <person name="Nozaki H."/>
            <person name="Durand P.M."/>
        </authorList>
    </citation>
    <scope>NUCLEOTIDE SEQUENCE [LARGE SCALE GENOMIC DNA]</scope>
    <source>
        <strain evidence="2 3">NIES-571</strain>
    </source>
</reference>
<name>A0A2J7ZK62_9CHLO</name>
<dbReference type="Proteomes" id="UP000236333">
    <property type="component" value="Unassembled WGS sequence"/>
</dbReference>
<dbReference type="GO" id="GO:0000724">
    <property type="term" value="P:double-strand break repair via homologous recombination"/>
    <property type="evidence" value="ECO:0007669"/>
    <property type="project" value="TreeGrafter"/>
</dbReference>
<dbReference type="GO" id="GO:0007095">
    <property type="term" value="P:mitotic G2 DNA damage checkpoint signaling"/>
    <property type="evidence" value="ECO:0007669"/>
    <property type="project" value="InterPro"/>
</dbReference>
<comment type="caution">
    <text evidence="2">The sequence shown here is derived from an EMBL/GenBank/DDBJ whole genome shotgun (WGS) entry which is preliminary data.</text>
</comment>
<dbReference type="AlphaFoldDB" id="A0A2J7ZK62"/>
<dbReference type="OrthoDB" id="543003at2759"/>
<feature type="compositionally biased region" description="Acidic residues" evidence="1">
    <location>
        <begin position="265"/>
        <end position="288"/>
    </location>
</feature>
<sequence>MSQDKSRFGTTVNREKLGSGASRELAVGDRVQLSPKAFLIVEEVSLVVAVNPAHPQLPAVRQDALRAGAQLTHAWHGESVTHLLHDDGDAVWSAVVQAAAHGTAFVGTAWWPAVLLCLWSGLVLSGPVRLRQVGSAALWPDSLPEPPQASELLLGPAQPPVRRPLFSRDLLAGIVFGFSEGWRDTGLAALLEEAGGLVRARAAERSQGAAAPVVVVAEGGGGGGAVDAAQLLLCILASDTAALRRLVGAPPAGRGAGAATVPIDLDAEGGPEDSDVTQEAEEDEEADDAQGGARGGGAGPGPAAQAGGVAGPGGHQLLELALGIKMGMGRPGEDDGAFSRPGGEGASAREQQDE</sequence>
<dbReference type="PANTHER" id="PTHR12162:SF0">
    <property type="entry name" value="NIBRIN"/>
    <property type="match status" value="1"/>
</dbReference>
<dbReference type="InterPro" id="IPR008984">
    <property type="entry name" value="SMAD_FHA_dom_sf"/>
</dbReference>
<dbReference type="SUPFAM" id="SSF49879">
    <property type="entry name" value="SMAD/FHA domain"/>
    <property type="match status" value="1"/>
</dbReference>
<gene>
    <name evidence="2" type="ORF">TSOC_013522</name>
</gene>
<dbReference type="InterPro" id="IPR040227">
    <property type="entry name" value="Nibrin-rel"/>
</dbReference>
<organism evidence="2 3">
    <name type="scientific">Tetrabaena socialis</name>
    <dbReference type="NCBI Taxonomy" id="47790"/>
    <lineage>
        <taxon>Eukaryota</taxon>
        <taxon>Viridiplantae</taxon>
        <taxon>Chlorophyta</taxon>
        <taxon>core chlorophytes</taxon>
        <taxon>Chlorophyceae</taxon>
        <taxon>CS clade</taxon>
        <taxon>Chlamydomonadales</taxon>
        <taxon>Tetrabaenaceae</taxon>
        <taxon>Tetrabaena</taxon>
    </lineage>
</organism>
<dbReference type="GO" id="GO:0030870">
    <property type="term" value="C:Mre11 complex"/>
    <property type="evidence" value="ECO:0007669"/>
    <property type="project" value="InterPro"/>
</dbReference>
<feature type="region of interest" description="Disordered" evidence="1">
    <location>
        <begin position="251"/>
        <end position="354"/>
    </location>
</feature>
<evidence type="ECO:0000256" key="1">
    <source>
        <dbReference type="SAM" id="MobiDB-lite"/>
    </source>
</evidence>
<protein>
    <recommendedName>
        <fullName evidence="4">FHA domain-containing protein</fullName>
    </recommendedName>
</protein>
<dbReference type="GO" id="GO:0003684">
    <property type="term" value="F:damaged DNA binding"/>
    <property type="evidence" value="ECO:0007669"/>
    <property type="project" value="TreeGrafter"/>
</dbReference>